<accession>A0A6J6BBK8</accession>
<dbReference type="EMBL" id="CAEZUY010000070">
    <property type="protein sequence ID" value="CAB4616900.1"/>
    <property type="molecule type" value="Genomic_DNA"/>
</dbReference>
<gene>
    <name evidence="2" type="ORF">UFOPK1380_00748</name>
    <name evidence="3" type="ORF">UFOPK1863_00769</name>
    <name evidence="4" type="ORF">UFOPK2689_00785</name>
    <name evidence="5" type="ORF">UFOPK3555_00734</name>
    <name evidence="6" type="ORF">UFOPK4095_00216</name>
</gene>
<dbReference type="Gene3D" id="1.10.20.60">
    <property type="entry name" value="Glu-tRNAGln amidotransferase C subunit, N-terminal domain"/>
    <property type="match status" value="1"/>
</dbReference>
<dbReference type="PANTHER" id="PTHR15004:SF0">
    <property type="entry name" value="GLUTAMYL-TRNA(GLN) AMIDOTRANSFERASE SUBUNIT C, MITOCHONDRIAL"/>
    <property type="match status" value="1"/>
</dbReference>
<dbReference type="EMBL" id="CAEZYL010000043">
    <property type="protein sequence ID" value="CAB4724236.1"/>
    <property type="molecule type" value="Genomic_DNA"/>
</dbReference>
<evidence type="ECO:0000256" key="1">
    <source>
        <dbReference type="SAM" id="MobiDB-lite"/>
    </source>
</evidence>
<dbReference type="Pfam" id="PF02686">
    <property type="entry name" value="GatC"/>
    <property type="match status" value="1"/>
</dbReference>
<organism evidence="2">
    <name type="scientific">freshwater metagenome</name>
    <dbReference type="NCBI Taxonomy" id="449393"/>
    <lineage>
        <taxon>unclassified sequences</taxon>
        <taxon>metagenomes</taxon>
        <taxon>ecological metagenomes</taxon>
    </lineage>
</organism>
<protein>
    <submittedName>
        <fullName evidence="2">Unannotated protein</fullName>
    </submittedName>
</protein>
<dbReference type="InterPro" id="IPR003837">
    <property type="entry name" value="GatC"/>
</dbReference>
<dbReference type="HAMAP" id="MF_00122">
    <property type="entry name" value="GatC"/>
    <property type="match status" value="1"/>
</dbReference>
<dbReference type="InterPro" id="IPR036113">
    <property type="entry name" value="Asp/Glu-ADT_sf_sub_c"/>
</dbReference>
<evidence type="ECO:0000313" key="5">
    <source>
        <dbReference type="EMBL" id="CAB4897656.1"/>
    </source>
</evidence>
<dbReference type="EMBL" id="CAEZSC010000040">
    <property type="protein sequence ID" value="CAB4535779.1"/>
    <property type="molecule type" value="Genomic_DNA"/>
</dbReference>
<reference evidence="2" key="1">
    <citation type="submission" date="2020-05" db="EMBL/GenBank/DDBJ databases">
        <authorList>
            <person name="Chiriac C."/>
            <person name="Salcher M."/>
            <person name="Ghai R."/>
            <person name="Kavagutti S V."/>
        </authorList>
    </citation>
    <scope>NUCLEOTIDE SEQUENCE</scope>
</reference>
<dbReference type="EMBL" id="CAFBPI010000008">
    <property type="protein sequence ID" value="CAB5006351.1"/>
    <property type="molecule type" value="Genomic_DNA"/>
</dbReference>
<name>A0A6J6BBK8_9ZZZZ</name>
<dbReference type="GO" id="GO:0070681">
    <property type="term" value="P:glutaminyl-tRNAGln biosynthesis via transamidation"/>
    <property type="evidence" value="ECO:0007669"/>
    <property type="project" value="TreeGrafter"/>
</dbReference>
<proteinExistence type="inferred from homology"/>
<dbReference type="PANTHER" id="PTHR15004">
    <property type="entry name" value="GLUTAMYL-TRNA(GLN) AMIDOTRANSFERASE SUBUNIT C, MITOCHONDRIAL"/>
    <property type="match status" value="1"/>
</dbReference>
<dbReference type="EMBL" id="CAFBME010000070">
    <property type="protein sequence ID" value="CAB4897656.1"/>
    <property type="molecule type" value="Genomic_DNA"/>
</dbReference>
<dbReference type="GO" id="GO:0006450">
    <property type="term" value="P:regulation of translational fidelity"/>
    <property type="evidence" value="ECO:0007669"/>
    <property type="project" value="InterPro"/>
</dbReference>
<dbReference type="NCBIfam" id="TIGR00135">
    <property type="entry name" value="gatC"/>
    <property type="match status" value="1"/>
</dbReference>
<evidence type="ECO:0000313" key="3">
    <source>
        <dbReference type="EMBL" id="CAB4616900.1"/>
    </source>
</evidence>
<evidence type="ECO:0000313" key="4">
    <source>
        <dbReference type="EMBL" id="CAB4724236.1"/>
    </source>
</evidence>
<dbReference type="AlphaFoldDB" id="A0A6J6BBK8"/>
<evidence type="ECO:0000313" key="2">
    <source>
        <dbReference type="EMBL" id="CAB4535779.1"/>
    </source>
</evidence>
<evidence type="ECO:0000313" key="6">
    <source>
        <dbReference type="EMBL" id="CAB5006351.1"/>
    </source>
</evidence>
<feature type="region of interest" description="Disordered" evidence="1">
    <location>
        <begin position="72"/>
        <end position="99"/>
    </location>
</feature>
<sequence length="99" mass="10578">MAAISRDDVAHLARLSRIEMSDAELDHMASELGVILGAVARVQEVATDDIPPTSHAIPLHNVFREDVVKPSLTPEESLSGAPATDGPRFKVPQILGEAE</sequence>
<dbReference type="SUPFAM" id="SSF141000">
    <property type="entry name" value="Glu-tRNAGln amidotransferase C subunit"/>
    <property type="match status" value="1"/>
</dbReference>